<reference evidence="3 4" key="1">
    <citation type="submission" date="2012-02" db="EMBL/GenBank/DDBJ databases">
        <title>Complete genome sequence of Phycisphaera mikurensis NBRC 102666.</title>
        <authorList>
            <person name="Ankai A."/>
            <person name="Hosoyama A."/>
            <person name="Terui Y."/>
            <person name="Sekine M."/>
            <person name="Fukai R."/>
            <person name="Kato Y."/>
            <person name="Nakamura S."/>
            <person name="Yamada-Narita S."/>
            <person name="Kawakoshi A."/>
            <person name="Fukunaga Y."/>
            <person name="Yamazaki S."/>
            <person name="Fujita N."/>
        </authorList>
    </citation>
    <scope>NUCLEOTIDE SEQUENCE [LARGE SCALE GENOMIC DNA]</scope>
    <source>
        <strain evidence="4">NBRC 102666 / KCTC 22515 / FYK2301M01</strain>
    </source>
</reference>
<feature type="signal peptide" evidence="1">
    <location>
        <begin position="1"/>
        <end position="30"/>
    </location>
</feature>
<dbReference type="InterPro" id="IPR036378">
    <property type="entry name" value="FAS1_dom_sf"/>
</dbReference>
<proteinExistence type="predicted"/>
<protein>
    <recommendedName>
        <fullName evidence="2">FAS1 domain-containing protein</fullName>
    </recommendedName>
</protein>
<dbReference type="KEGG" id="phm:PSMK_10630"/>
<sequence length="182" mass="18454">MRTPTRPLAASALALAAGVFAGTAAPAATAAPPAADLGHHEGKHAKKDLVGTALENGSFTTLLAAAEAAGLVETLKSEGPYTLLAPTDAAFAKLPAGAIADLLKPENKEKLKSVLLYHVVDGKALAEDVSGMSEVETLEGSMVEVSTEDGKVMLNDATVEAADVMASNGVIHVIDTVLMPEG</sequence>
<keyword evidence="4" id="KW-1185">Reference proteome</keyword>
<dbReference type="FunFam" id="2.30.180.10:FF:000019">
    <property type="entry name" value="Cell surface lipoprotein"/>
    <property type="match status" value="1"/>
</dbReference>
<dbReference type="Pfam" id="PF02469">
    <property type="entry name" value="Fasciclin"/>
    <property type="match status" value="1"/>
</dbReference>
<dbReference type="GO" id="GO:0005615">
    <property type="term" value="C:extracellular space"/>
    <property type="evidence" value="ECO:0007669"/>
    <property type="project" value="TreeGrafter"/>
</dbReference>
<dbReference type="EMBL" id="AP012338">
    <property type="protein sequence ID" value="BAM03222.1"/>
    <property type="molecule type" value="Genomic_DNA"/>
</dbReference>
<dbReference type="InterPro" id="IPR050904">
    <property type="entry name" value="Adhesion/Biosynth-related"/>
</dbReference>
<dbReference type="RefSeq" id="WP_014436441.1">
    <property type="nucleotide sequence ID" value="NC_017080.1"/>
</dbReference>
<dbReference type="SUPFAM" id="SSF82153">
    <property type="entry name" value="FAS1 domain"/>
    <property type="match status" value="1"/>
</dbReference>
<dbReference type="HOGENOM" id="CLU_031281_4_2_0"/>
<gene>
    <name evidence="3" type="ordered locus">PSMK_10630</name>
</gene>
<feature type="domain" description="FAS1" evidence="2">
    <location>
        <begin position="46"/>
        <end position="178"/>
    </location>
</feature>
<evidence type="ECO:0000259" key="2">
    <source>
        <dbReference type="PROSITE" id="PS50213"/>
    </source>
</evidence>
<dbReference type="Gene3D" id="2.30.180.10">
    <property type="entry name" value="FAS1 domain"/>
    <property type="match status" value="1"/>
</dbReference>
<dbReference type="PANTHER" id="PTHR10900">
    <property type="entry name" value="PERIOSTIN-RELATED"/>
    <property type="match status" value="1"/>
</dbReference>
<dbReference type="OrthoDB" id="9800666at2"/>
<dbReference type="SMART" id="SM00554">
    <property type="entry name" value="FAS1"/>
    <property type="match status" value="1"/>
</dbReference>
<evidence type="ECO:0000256" key="1">
    <source>
        <dbReference type="SAM" id="SignalP"/>
    </source>
</evidence>
<name>I0ID84_PHYMF</name>
<keyword evidence="1" id="KW-0732">Signal</keyword>
<organism evidence="3 4">
    <name type="scientific">Phycisphaera mikurensis (strain NBRC 102666 / KCTC 22515 / FYK2301M01)</name>
    <dbReference type="NCBI Taxonomy" id="1142394"/>
    <lineage>
        <taxon>Bacteria</taxon>
        <taxon>Pseudomonadati</taxon>
        <taxon>Planctomycetota</taxon>
        <taxon>Phycisphaerae</taxon>
        <taxon>Phycisphaerales</taxon>
        <taxon>Phycisphaeraceae</taxon>
        <taxon>Phycisphaera</taxon>
    </lineage>
</organism>
<accession>I0ID84</accession>
<evidence type="ECO:0000313" key="3">
    <source>
        <dbReference type="EMBL" id="BAM03222.1"/>
    </source>
</evidence>
<dbReference type="PROSITE" id="PS50213">
    <property type="entry name" value="FAS1"/>
    <property type="match status" value="1"/>
</dbReference>
<dbReference type="eggNOG" id="COG2335">
    <property type="taxonomic scope" value="Bacteria"/>
</dbReference>
<dbReference type="InterPro" id="IPR000782">
    <property type="entry name" value="FAS1_domain"/>
</dbReference>
<dbReference type="PANTHER" id="PTHR10900:SF77">
    <property type="entry name" value="FI19380P1"/>
    <property type="match status" value="1"/>
</dbReference>
<evidence type="ECO:0000313" key="4">
    <source>
        <dbReference type="Proteomes" id="UP000007881"/>
    </source>
</evidence>
<dbReference type="STRING" id="1142394.PSMK_10630"/>
<dbReference type="Proteomes" id="UP000007881">
    <property type="component" value="Chromosome"/>
</dbReference>
<feature type="chain" id="PRO_5003628753" description="FAS1 domain-containing protein" evidence="1">
    <location>
        <begin position="31"/>
        <end position="182"/>
    </location>
</feature>
<dbReference type="AlphaFoldDB" id="I0ID84"/>